<gene>
    <name evidence="1" type="ORF">LV92_00009</name>
</gene>
<name>A0A327RGE4_9FLAO</name>
<reference evidence="1 2" key="1">
    <citation type="submission" date="2018-06" db="EMBL/GenBank/DDBJ databases">
        <title>Genomic Encyclopedia of Archaeal and Bacterial Type Strains, Phase II (KMG-II): from individual species to whole genera.</title>
        <authorList>
            <person name="Goeker M."/>
        </authorList>
    </citation>
    <scope>NUCLEOTIDE SEQUENCE [LARGE SCALE GENOMIC DNA]</scope>
    <source>
        <strain evidence="1 2">DSM 23522</strain>
    </source>
</reference>
<protein>
    <submittedName>
        <fullName evidence="1">Uncharacterized protein</fullName>
    </submittedName>
</protein>
<dbReference type="Proteomes" id="UP000249696">
    <property type="component" value="Unassembled WGS sequence"/>
</dbReference>
<dbReference type="AlphaFoldDB" id="A0A327RGE4"/>
<dbReference type="RefSeq" id="WP_111621663.1">
    <property type="nucleotide sequence ID" value="NZ_QLLN01000001.1"/>
</dbReference>
<sequence length="82" mass="9284">MKEAKKVVLQGLVFSYQHVRMGTRRKAIVASSTDKWKSPDLLVGAFLFWALSQIYLCEIGQSKNTAYSAGFSTFNMFERDSP</sequence>
<organism evidence="1 2">
    <name type="scientific">Arenibacter echinorum</name>
    <dbReference type="NCBI Taxonomy" id="440515"/>
    <lineage>
        <taxon>Bacteria</taxon>
        <taxon>Pseudomonadati</taxon>
        <taxon>Bacteroidota</taxon>
        <taxon>Flavobacteriia</taxon>
        <taxon>Flavobacteriales</taxon>
        <taxon>Flavobacteriaceae</taxon>
        <taxon>Arenibacter</taxon>
    </lineage>
</organism>
<dbReference type="EMBL" id="QLLN01000001">
    <property type="protein sequence ID" value="RAJ15318.1"/>
    <property type="molecule type" value="Genomic_DNA"/>
</dbReference>
<comment type="caution">
    <text evidence="1">The sequence shown here is derived from an EMBL/GenBank/DDBJ whole genome shotgun (WGS) entry which is preliminary data.</text>
</comment>
<accession>A0A327RGE4</accession>
<keyword evidence="2" id="KW-1185">Reference proteome</keyword>
<evidence type="ECO:0000313" key="1">
    <source>
        <dbReference type="EMBL" id="RAJ15318.1"/>
    </source>
</evidence>
<evidence type="ECO:0000313" key="2">
    <source>
        <dbReference type="Proteomes" id="UP000249696"/>
    </source>
</evidence>
<proteinExistence type="predicted"/>